<dbReference type="InterPro" id="IPR054832">
    <property type="entry name" value="transpos_IS91"/>
</dbReference>
<dbReference type="KEGG" id="abas:ACPOL_3037"/>
<organism evidence="4 6">
    <name type="scientific">Acidisarcina polymorpha</name>
    <dbReference type="NCBI Taxonomy" id="2211140"/>
    <lineage>
        <taxon>Bacteria</taxon>
        <taxon>Pseudomonadati</taxon>
        <taxon>Acidobacteriota</taxon>
        <taxon>Terriglobia</taxon>
        <taxon>Terriglobales</taxon>
        <taxon>Acidobacteriaceae</taxon>
        <taxon>Acidisarcina</taxon>
    </lineage>
</organism>
<feature type="domain" description="Transposase zinc-binding" evidence="2">
    <location>
        <begin position="13"/>
        <end position="97"/>
    </location>
</feature>
<protein>
    <submittedName>
        <fullName evidence="4">Mobile element protein</fullName>
    </submittedName>
</protein>
<evidence type="ECO:0000313" key="4">
    <source>
        <dbReference type="EMBL" id="AXC12130.1"/>
    </source>
</evidence>
<reference evidence="4 6" key="1">
    <citation type="journal article" date="2018" name="Front. Microbiol.">
        <title>Hydrolytic Capabilities as a Key to Environmental Success: Chitinolytic and Cellulolytic Acidobacteria From Acidic Sub-arctic Soils and Boreal Peatlands.</title>
        <authorList>
            <person name="Belova S.E."/>
            <person name="Ravin N.V."/>
            <person name="Pankratov T.A."/>
            <person name="Rakitin A.L."/>
            <person name="Ivanova A.A."/>
            <person name="Beletsky A.V."/>
            <person name="Mardanov A.V."/>
            <person name="Sinninghe Damste J.S."/>
            <person name="Dedysh S.N."/>
        </authorList>
    </citation>
    <scope>NUCLEOTIDE SEQUENCE [LARGE SCALE GENOMIC DNA]</scope>
    <source>
        <strain evidence="4 6">SBC82</strain>
    </source>
</reference>
<dbReference type="InterPro" id="IPR026889">
    <property type="entry name" value="Zn_Tnp"/>
</dbReference>
<evidence type="ECO:0000259" key="1">
    <source>
        <dbReference type="Pfam" id="PF04986"/>
    </source>
</evidence>
<dbReference type="AlphaFoldDB" id="A0A2Z5FZH3"/>
<dbReference type="GO" id="GO:0006313">
    <property type="term" value="P:DNA transposition"/>
    <property type="evidence" value="ECO:0007669"/>
    <property type="project" value="InterPro"/>
</dbReference>
<dbReference type="EMBL" id="CP030840">
    <property type="protein sequence ID" value="AXC12336.1"/>
    <property type="molecule type" value="Genomic_DNA"/>
</dbReference>
<evidence type="ECO:0000313" key="5">
    <source>
        <dbReference type="EMBL" id="AXC12336.1"/>
    </source>
</evidence>
<evidence type="ECO:0000313" key="6">
    <source>
        <dbReference type="Proteomes" id="UP000253606"/>
    </source>
</evidence>
<dbReference type="InterPro" id="IPR007069">
    <property type="entry name" value="Transposase_32"/>
</dbReference>
<dbReference type="KEGG" id="abas:ACPOL_2822"/>
<dbReference type="GO" id="GO:0004803">
    <property type="term" value="F:transposase activity"/>
    <property type="evidence" value="ECO:0007669"/>
    <property type="project" value="InterPro"/>
</dbReference>
<dbReference type="Pfam" id="PF14319">
    <property type="entry name" value="Zn_Tnp_IS91"/>
    <property type="match status" value="1"/>
</dbReference>
<dbReference type="PANTHER" id="PTHR37023:SF1">
    <property type="entry name" value="ISSOD25 TRANSPOSASE TNPA_ISSOD25"/>
    <property type="match status" value="1"/>
</dbReference>
<keyword evidence="6" id="KW-1185">Reference proteome</keyword>
<dbReference type="PANTHER" id="PTHR37023">
    <property type="entry name" value="TRANSPOSASE"/>
    <property type="match status" value="1"/>
</dbReference>
<dbReference type="Pfam" id="PF04986">
    <property type="entry name" value="Y2_Tnp"/>
    <property type="match status" value="1"/>
</dbReference>
<dbReference type="KEGG" id="abas:ACPOL_2811"/>
<sequence length="390" mass="44251">MEMADIVRYAGQGFVERSRRWINGQHEKVLTAITRCRTAALGGHRDQCSGCGHTAISYNSCRNRHCPRCQGNARIRWLQQRERELLPTRYVHAVFTMPRELAPLALQNKRLIYGLLFRASAATLLEVARDPRHLGAEIGFFSVLHTWDQRLQHHPHVHCVIAAGGLAPDHAGWVSSQRSFFLPVKVLGRVFRGKFVAGLKAAFQEGKLEFHGQLASLAQPRSFAARLRILFRHDWVVYSKRPFGGPEHALRYLGAYTHRVGISNSRLVALSDGQVSFRWRDSAHNNRKRVMSLPVDEFLRRFLLHLLPRGFVRIRNFGFLANRQRATLLPLCFSLLERSSGLPAHAPQEPARSTALPKCPHCGAIMHVVERLTLAQLMVRPPPLPRRQAA</sequence>
<dbReference type="Proteomes" id="UP000253606">
    <property type="component" value="Chromosome"/>
</dbReference>
<dbReference type="GO" id="GO:0003677">
    <property type="term" value="F:DNA binding"/>
    <property type="evidence" value="ECO:0007669"/>
    <property type="project" value="InterPro"/>
</dbReference>
<accession>A0A2Z5FZH3</accession>
<dbReference type="EMBL" id="CP030840">
    <property type="protein sequence ID" value="AXC12130.1"/>
    <property type="molecule type" value="Genomic_DNA"/>
</dbReference>
<evidence type="ECO:0000313" key="3">
    <source>
        <dbReference type="EMBL" id="AXC12119.1"/>
    </source>
</evidence>
<evidence type="ECO:0000259" key="2">
    <source>
        <dbReference type="Pfam" id="PF14319"/>
    </source>
</evidence>
<feature type="domain" description="Transposase IS801/IS1294" evidence="1">
    <location>
        <begin position="139"/>
        <end position="324"/>
    </location>
</feature>
<gene>
    <name evidence="3" type="ORF">ACPOL_2811</name>
    <name evidence="4" type="ORF">ACPOL_2822</name>
    <name evidence="5" type="ORF">ACPOL_3037</name>
</gene>
<dbReference type="EMBL" id="CP030840">
    <property type="protein sequence ID" value="AXC12119.1"/>
    <property type="molecule type" value="Genomic_DNA"/>
</dbReference>
<proteinExistence type="predicted"/>
<dbReference type="NCBIfam" id="NF033538">
    <property type="entry name" value="transpos_IS91"/>
    <property type="match status" value="1"/>
</dbReference>
<name>A0A2Z5FZH3_9BACT</name>